<organism evidence="1 2">
    <name type="scientific">Lichenifustis flavocetrariae</name>
    <dbReference type="NCBI Taxonomy" id="2949735"/>
    <lineage>
        <taxon>Bacteria</taxon>
        <taxon>Pseudomonadati</taxon>
        <taxon>Pseudomonadota</taxon>
        <taxon>Alphaproteobacteria</taxon>
        <taxon>Hyphomicrobiales</taxon>
        <taxon>Lichenihabitantaceae</taxon>
        <taxon>Lichenifustis</taxon>
    </lineage>
</organism>
<dbReference type="PANTHER" id="PTHR37943">
    <property type="entry name" value="PROTEIN VES"/>
    <property type="match status" value="1"/>
</dbReference>
<evidence type="ECO:0000313" key="1">
    <source>
        <dbReference type="EMBL" id="MCW6510141.1"/>
    </source>
</evidence>
<accession>A0AA42CL90</accession>
<dbReference type="RefSeq" id="WP_282586511.1">
    <property type="nucleotide sequence ID" value="NZ_JAMOIM010000013.1"/>
</dbReference>
<dbReference type="AlphaFoldDB" id="A0AA42CL90"/>
<dbReference type="Pfam" id="PF05962">
    <property type="entry name" value="HutD"/>
    <property type="match status" value="1"/>
</dbReference>
<dbReference type="Proteomes" id="UP001165667">
    <property type="component" value="Unassembled WGS sequence"/>
</dbReference>
<dbReference type="EMBL" id="JAMOIM010000013">
    <property type="protein sequence ID" value="MCW6510141.1"/>
    <property type="molecule type" value="Genomic_DNA"/>
</dbReference>
<sequence>MSRVPVRVIRAAECRRMPWKNGGGETIEIAVHPEGAGLEDFDWRLSAARVATDGPFSTFPGVDRTLAILEGVGLELRVGEDAPVLLRRETLPYAFPADEPTEAQLLEGPITDLNVMTRRGRIVHTVQRLDVEGRLQLALNGEVALIFCAVGTLQIEAGPTLGARDCALIQPACDGLSIAADQGTIVYLIEIRSTTS</sequence>
<dbReference type="CDD" id="cd20293">
    <property type="entry name" value="cupin_HutD_N"/>
    <property type="match status" value="1"/>
</dbReference>
<comment type="caution">
    <text evidence="1">The sequence shown here is derived from an EMBL/GenBank/DDBJ whole genome shotgun (WGS) entry which is preliminary data.</text>
</comment>
<dbReference type="PANTHER" id="PTHR37943:SF1">
    <property type="entry name" value="PROTEIN VES"/>
    <property type="match status" value="1"/>
</dbReference>
<dbReference type="Gene3D" id="2.60.120.10">
    <property type="entry name" value="Jelly Rolls"/>
    <property type="match status" value="1"/>
</dbReference>
<protein>
    <submittedName>
        <fullName evidence="1">HutD family protein</fullName>
    </submittedName>
</protein>
<name>A0AA42CL90_9HYPH</name>
<dbReference type="InterPro" id="IPR011051">
    <property type="entry name" value="RmlC_Cupin_sf"/>
</dbReference>
<dbReference type="SUPFAM" id="SSF51182">
    <property type="entry name" value="RmlC-like cupins"/>
    <property type="match status" value="1"/>
</dbReference>
<keyword evidence="2" id="KW-1185">Reference proteome</keyword>
<proteinExistence type="predicted"/>
<reference evidence="1" key="1">
    <citation type="submission" date="2022-05" db="EMBL/GenBank/DDBJ databases">
        <authorList>
            <person name="Pankratov T."/>
        </authorList>
    </citation>
    <scope>NUCLEOTIDE SEQUENCE</scope>
    <source>
        <strain evidence="1">BP6-180914</strain>
    </source>
</reference>
<dbReference type="InterPro" id="IPR010282">
    <property type="entry name" value="Uncharacterised_HutD/Ves"/>
</dbReference>
<gene>
    <name evidence="1" type="ORF">M8523_19155</name>
</gene>
<dbReference type="InterPro" id="IPR014710">
    <property type="entry name" value="RmlC-like_jellyroll"/>
</dbReference>
<evidence type="ECO:0000313" key="2">
    <source>
        <dbReference type="Proteomes" id="UP001165667"/>
    </source>
</evidence>